<proteinExistence type="predicted"/>
<reference evidence="2 3" key="1">
    <citation type="journal article" date="2020" name="BMC Genomics">
        <title>Intraspecific diversification of the crop wild relative Brassica cretica Lam. using demographic model selection.</title>
        <authorList>
            <person name="Kioukis A."/>
            <person name="Michalopoulou V.A."/>
            <person name="Briers L."/>
            <person name="Pirintsos S."/>
            <person name="Studholme D.J."/>
            <person name="Pavlidis P."/>
            <person name="Sarris P.F."/>
        </authorList>
    </citation>
    <scope>NUCLEOTIDE SEQUENCE [LARGE SCALE GENOMIC DNA]</scope>
    <source>
        <strain evidence="3">cv. PFS-1207/04</strain>
    </source>
</reference>
<feature type="region of interest" description="Disordered" evidence="1">
    <location>
        <begin position="44"/>
        <end position="77"/>
    </location>
</feature>
<evidence type="ECO:0000313" key="3">
    <source>
        <dbReference type="Proteomes" id="UP000266723"/>
    </source>
</evidence>
<sequence>MASLTIRPEPVKQKKRPNYQINNNRYCAYCASKRDHQWPFELSRRPLGKPEDFAPPRSEQPPGTSEFTRDVKHIAEE</sequence>
<comment type="caution">
    <text evidence="2">The sequence shown here is derived from an EMBL/GenBank/DDBJ whole genome shotgun (WGS) entry which is preliminary data.</text>
</comment>
<feature type="compositionally biased region" description="Basic and acidic residues" evidence="1">
    <location>
        <begin position="44"/>
        <end position="54"/>
    </location>
</feature>
<protein>
    <submittedName>
        <fullName evidence="2">Uncharacterized protein</fullName>
    </submittedName>
</protein>
<accession>A0ABQ7BT37</accession>
<feature type="compositionally biased region" description="Basic and acidic residues" evidence="1">
    <location>
        <begin position="67"/>
        <end position="77"/>
    </location>
</feature>
<gene>
    <name evidence="2" type="ORF">DY000_02005255</name>
</gene>
<keyword evidence="3" id="KW-1185">Reference proteome</keyword>
<dbReference type="EMBL" id="QGKV02000832">
    <property type="protein sequence ID" value="KAF3542218.1"/>
    <property type="molecule type" value="Genomic_DNA"/>
</dbReference>
<evidence type="ECO:0000313" key="2">
    <source>
        <dbReference type="EMBL" id="KAF3542218.1"/>
    </source>
</evidence>
<dbReference type="Proteomes" id="UP000266723">
    <property type="component" value="Unassembled WGS sequence"/>
</dbReference>
<evidence type="ECO:0000256" key="1">
    <source>
        <dbReference type="SAM" id="MobiDB-lite"/>
    </source>
</evidence>
<organism evidence="2 3">
    <name type="scientific">Brassica cretica</name>
    <name type="common">Mustard</name>
    <dbReference type="NCBI Taxonomy" id="69181"/>
    <lineage>
        <taxon>Eukaryota</taxon>
        <taxon>Viridiplantae</taxon>
        <taxon>Streptophyta</taxon>
        <taxon>Embryophyta</taxon>
        <taxon>Tracheophyta</taxon>
        <taxon>Spermatophyta</taxon>
        <taxon>Magnoliopsida</taxon>
        <taxon>eudicotyledons</taxon>
        <taxon>Gunneridae</taxon>
        <taxon>Pentapetalae</taxon>
        <taxon>rosids</taxon>
        <taxon>malvids</taxon>
        <taxon>Brassicales</taxon>
        <taxon>Brassicaceae</taxon>
        <taxon>Brassiceae</taxon>
        <taxon>Brassica</taxon>
    </lineage>
</organism>
<name>A0ABQ7BT37_BRACR</name>